<evidence type="ECO:0000313" key="1">
    <source>
        <dbReference type="EMBL" id="KAI5655176.1"/>
    </source>
</evidence>
<protein>
    <submittedName>
        <fullName evidence="1">Uncharacterized protein</fullName>
    </submittedName>
</protein>
<organism evidence="1 2">
    <name type="scientific">Catharanthus roseus</name>
    <name type="common">Madagascar periwinkle</name>
    <name type="synonym">Vinca rosea</name>
    <dbReference type="NCBI Taxonomy" id="4058"/>
    <lineage>
        <taxon>Eukaryota</taxon>
        <taxon>Viridiplantae</taxon>
        <taxon>Streptophyta</taxon>
        <taxon>Embryophyta</taxon>
        <taxon>Tracheophyta</taxon>
        <taxon>Spermatophyta</taxon>
        <taxon>Magnoliopsida</taxon>
        <taxon>eudicotyledons</taxon>
        <taxon>Gunneridae</taxon>
        <taxon>Pentapetalae</taxon>
        <taxon>asterids</taxon>
        <taxon>lamiids</taxon>
        <taxon>Gentianales</taxon>
        <taxon>Apocynaceae</taxon>
        <taxon>Rauvolfioideae</taxon>
        <taxon>Vinceae</taxon>
        <taxon>Catharanthinae</taxon>
        <taxon>Catharanthus</taxon>
    </lineage>
</organism>
<proteinExistence type="predicted"/>
<evidence type="ECO:0000313" key="2">
    <source>
        <dbReference type="Proteomes" id="UP001060085"/>
    </source>
</evidence>
<reference evidence="2" key="1">
    <citation type="journal article" date="2023" name="Nat. Plants">
        <title>Single-cell RNA sequencing provides a high-resolution roadmap for understanding the multicellular compartmentation of specialized metabolism.</title>
        <authorList>
            <person name="Sun S."/>
            <person name="Shen X."/>
            <person name="Li Y."/>
            <person name="Li Y."/>
            <person name="Wang S."/>
            <person name="Li R."/>
            <person name="Zhang H."/>
            <person name="Shen G."/>
            <person name="Guo B."/>
            <person name="Wei J."/>
            <person name="Xu J."/>
            <person name="St-Pierre B."/>
            <person name="Chen S."/>
            <person name="Sun C."/>
        </authorList>
    </citation>
    <scope>NUCLEOTIDE SEQUENCE [LARGE SCALE GENOMIC DNA]</scope>
</reference>
<comment type="caution">
    <text evidence="1">The sequence shown here is derived from an EMBL/GenBank/DDBJ whole genome shotgun (WGS) entry which is preliminary data.</text>
</comment>
<name>A0ACC0A3M7_CATRO</name>
<dbReference type="EMBL" id="CM044707">
    <property type="protein sequence ID" value="KAI5655176.1"/>
    <property type="molecule type" value="Genomic_DNA"/>
</dbReference>
<dbReference type="Proteomes" id="UP001060085">
    <property type="component" value="Linkage Group LG07"/>
</dbReference>
<gene>
    <name evidence="1" type="ORF">M9H77_32363</name>
</gene>
<accession>A0ACC0A3M7</accession>
<sequence length="174" mass="19911">MNISTSECSSGCESGWTMYLDQFSSSSMDQCNRRNNLPSIVDNNNNHFDVFKDEEEDDGEEDEDLSMLSDASSGPPPLHFCQKEEQEDKEEEEKRNKNNRKKVKEQRKIMQQSLHLDDTASSSPVFNFSKNAVLENDKSFKDHDSGYSATHYKVSFSFPSSISFLFSLIKLIHS</sequence>
<keyword evidence="2" id="KW-1185">Reference proteome</keyword>